<accession>A0ABX1ABJ8</accession>
<reference evidence="2 3" key="1">
    <citation type="submission" date="2020-03" db="EMBL/GenBank/DDBJ databases">
        <title>WGS of actinomycetes isolated from Thailand.</title>
        <authorList>
            <person name="Thawai C."/>
        </authorList>
    </citation>
    <scope>NUCLEOTIDE SEQUENCE [LARGE SCALE GENOMIC DNA]</scope>
    <source>
        <strain evidence="2 3">SBST2-5</strain>
    </source>
</reference>
<evidence type="ECO:0000313" key="2">
    <source>
        <dbReference type="EMBL" id="NJP51866.1"/>
    </source>
</evidence>
<sequence length="410" mass="43204">MRRCRGPHIHGRRTVAETFDTRLSRRVSSCAARERPVNAGLAGGPASGGATTLGGFTGGQLRRLCAVAGLSEDDADGYAEVVAGSLGTVAGRSLDLPPPSQSFLSDDHTPVEFSLSCRPGSAPAVRVLVEPGCGAGSLARNGRAGLAAVRAMTQRWGFATDSLDALVELFLPARPRGVFALWYALELRPGGVPGLKVYLNPAANGEERSAATVREALRRLGHERAPDVLPEADGYPFLALDLGDWDAPRVKVYLRHDALSAQAAGGLSRMPAGPDPGSVEGFFRAAAGADVPLLTRRPGLTCHSFTETGAARPSGFTLHVPVRDYAEHDGEALRRAAKIMRDLGIGTAVLNEALRALTSRRLDEGVGLIAYLALAHQEGSPPRVTAYLSSEAYAVRPPNRAPARSAQPVY</sequence>
<keyword evidence="1" id="KW-0808">Transferase</keyword>
<dbReference type="SFLD" id="SFLDS00036">
    <property type="entry name" value="Aromatic_Prenyltransferase"/>
    <property type="match status" value="1"/>
</dbReference>
<dbReference type="Pfam" id="PF11991">
    <property type="entry name" value="Trp_DMAT"/>
    <property type="match status" value="1"/>
</dbReference>
<dbReference type="EMBL" id="JAATEM010000020">
    <property type="protein sequence ID" value="NJP51866.1"/>
    <property type="molecule type" value="Genomic_DNA"/>
</dbReference>
<dbReference type="InterPro" id="IPR017795">
    <property type="entry name" value="ABBA_NscD-like"/>
</dbReference>
<dbReference type="SFLD" id="SFLDG01162">
    <property type="entry name" value="I"/>
    <property type="match status" value="1"/>
</dbReference>
<dbReference type="Proteomes" id="UP000730591">
    <property type="component" value="Unassembled WGS sequence"/>
</dbReference>
<dbReference type="InterPro" id="IPR033964">
    <property type="entry name" value="ABBA"/>
</dbReference>
<evidence type="ECO:0000313" key="3">
    <source>
        <dbReference type="Proteomes" id="UP000730591"/>
    </source>
</evidence>
<protein>
    <submittedName>
        <fullName evidence="2">Prenyltransferase</fullName>
    </submittedName>
</protein>
<keyword evidence="3" id="KW-1185">Reference proteome</keyword>
<evidence type="ECO:0000256" key="1">
    <source>
        <dbReference type="ARBA" id="ARBA00022679"/>
    </source>
</evidence>
<comment type="caution">
    <text evidence="2">The sequence shown here is derived from an EMBL/GenBank/DDBJ whole genome shotgun (WGS) entry which is preliminary data.</text>
</comment>
<organism evidence="2 3">
    <name type="scientific">Streptomyces composti</name>
    <dbReference type="NCBI Taxonomy" id="2720025"/>
    <lineage>
        <taxon>Bacteria</taxon>
        <taxon>Bacillati</taxon>
        <taxon>Actinomycetota</taxon>
        <taxon>Actinomycetes</taxon>
        <taxon>Kitasatosporales</taxon>
        <taxon>Streptomycetaceae</taxon>
        <taxon>Streptomyces</taxon>
    </lineage>
</organism>
<name>A0ABX1ABJ8_9ACTN</name>
<proteinExistence type="predicted"/>
<gene>
    <name evidence="2" type="ORF">HCJ93_17790</name>
</gene>